<dbReference type="Proteomes" id="UP000886725">
    <property type="component" value="Unassembled WGS sequence"/>
</dbReference>
<dbReference type="AlphaFoldDB" id="A0A9D0YZJ7"/>
<name>A0A9D0YZJ7_9FIRM</name>
<proteinExistence type="predicted"/>
<evidence type="ECO:0000313" key="1">
    <source>
        <dbReference type="EMBL" id="HIQ65012.1"/>
    </source>
</evidence>
<organism evidence="1 2">
    <name type="scientific">Candidatus Faecenecus gallistercoris</name>
    <dbReference type="NCBI Taxonomy" id="2840793"/>
    <lineage>
        <taxon>Bacteria</taxon>
        <taxon>Bacillati</taxon>
        <taxon>Bacillota</taxon>
        <taxon>Bacillota incertae sedis</taxon>
        <taxon>Candidatus Faecenecus</taxon>
    </lineage>
</organism>
<dbReference type="EMBL" id="DVFU01000092">
    <property type="protein sequence ID" value="HIQ65012.1"/>
    <property type="molecule type" value="Genomic_DNA"/>
</dbReference>
<comment type="caution">
    <text evidence="1">The sequence shown here is derived from an EMBL/GenBank/DDBJ whole genome shotgun (WGS) entry which is preliminary data.</text>
</comment>
<accession>A0A9D0YZJ7</accession>
<protein>
    <submittedName>
        <fullName evidence="1">Uncharacterized protein</fullName>
    </submittedName>
</protein>
<sequence length="212" mass="24915">MVLGELTFRDLDRKWFLLENKKEIKRINRLFHYKKSKYPLLCYCYIDHEAGISMRILGTIQVQDQEISLSKQQLEARMDILRYSEIESFHLTPVPDDIWQAISYTFDVIQEMDVYYTDKDGILASRQDTRLDPYRNPVLVDDVAFLIVDGTHPAEMLEGRICDYDAESDRFCAEVLTEPEGEYPISVSSLVYLKYVDRPKYTGLAFLEKKEE</sequence>
<evidence type="ECO:0000313" key="2">
    <source>
        <dbReference type="Proteomes" id="UP000886725"/>
    </source>
</evidence>
<gene>
    <name evidence="1" type="ORF">IAC85_04650</name>
</gene>
<reference evidence="1" key="2">
    <citation type="journal article" date="2021" name="PeerJ">
        <title>Extensive microbial diversity within the chicken gut microbiome revealed by metagenomics and culture.</title>
        <authorList>
            <person name="Gilroy R."/>
            <person name="Ravi A."/>
            <person name="Getino M."/>
            <person name="Pursley I."/>
            <person name="Horton D.L."/>
            <person name="Alikhan N.F."/>
            <person name="Baker D."/>
            <person name="Gharbi K."/>
            <person name="Hall N."/>
            <person name="Watson M."/>
            <person name="Adriaenssens E.M."/>
            <person name="Foster-Nyarko E."/>
            <person name="Jarju S."/>
            <person name="Secka A."/>
            <person name="Antonio M."/>
            <person name="Oren A."/>
            <person name="Chaudhuri R.R."/>
            <person name="La Ragione R."/>
            <person name="Hildebrand F."/>
            <person name="Pallen M.J."/>
        </authorList>
    </citation>
    <scope>NUCLEOTIDE SEQUENCE</scope>
    <source>
        <strain evidence="1">CHK165-10780</strain>
    </source>
</reference>
<reference evidence="1" key="1">
    <citation type="submission" date="2020-10" db="EMBL/GenBank/DDBJ databases">
        <authorList>
            <person name="Gilroy R."/>
        </authorList>
    </citation>
    <scope>NUCLEOTIDE SEQUENCE</scope>
    <source>
        <strain evidence="1">CHK165-10780</strain>
    </source>
</reference>